<evidence type="ECO:0000259" key="1">
    <source>
        <dbReference type="PROSITE" id="PS50943"/>
    </source>
</evidence>
<dbReference type="Gene3D" id="1.10.260.40">
    <property type="entry name" value="lambda repressor-like DNA-binding domains"/>
    <property type="match status" value="1"/>
</dbReference>
<dbReference type="OrthoDB" id="9797172at2"/>
<dbReference type="GO" id="GO:0003677">
    <property type="term" value="F:DNA binding"/>
    <property type="evidence" value="ECO:0007669"/>
    <property type="project" value="InterPro"/>
</dbReference>
<evidence type="ECO:0000313" key="3">
    <source>
        <dbReference type="Proteomes" id="UP000192656"/>
    </source>
</evidence>
<protein>
    <submittedName>
        <fullName evidence="2">Transcriptional regulator, contains XRE-family HTH domain</fullName>
    </submittedName>
</protein>
<accession>A0A1W2C985</accession>
<dbReference type="PROSITE" id="PS50943">
    <property type="entry name" value="HTH_CROC1"/>
    <property type="match status" value="1"/>
</dbReference>
<dbReference type="SUPFAM" id="SSF47413">
    <property type="entry name" value="lambda repressor-like DNA-binding domains"/>
    <property type="match status" value="1"/>
</dbReference>
<proteinExistence type="predicted"/>
<sequence>MYDTKAASHIDKSVGAKIKLGRLMAGLSREKLGVQLGISWQQIQKYESGANRVSAGRLHQIAQILGREIQWFFEDADNESSDAGPTPRDIGMARKFNRLAADRKRALEALIDEMQRP</sequence>
<gene>
    <name evidence="2" type="ORF">SAMN06297251_10950</name>
</gene>
<name>A0A1W2C985_9HYPH</name>
<dbReference type="SMART" id="SM00530">
    <property type="entry name" value="HTH_XRE"/>
    <property type="match status" value="1"/>
</dbReference>
<dbReference type="AlphaFoldDB" id="A0A1W2C985"/>
<reference evidence="2 3" key="1">
    <citation type="submission" date="2017-04" db="EMBL/GenBank/DDBJ databases">
        <authorList>
            <person name="Afonso C.L."/>
            <person name="Miller P.J."/>
            <person name="Scott M.A."/>
            <person name="Spackman E."/>
            <person name="Goraichik I."/>
            <person name="Dimitrov K.M."/>
            <person name="Suarez D.L."/>
            <person name="Swayne D.E."/>
        </authorList>
    </citation>
    <scope>NUCLEOTIDE SEQUENCE [LARGE SCALE GENOMIC DNA]</scope>
    <source>
        <strain evidence="2 3">CGMCC 1.10972</strain>
    </source>
</reference>
<dbReference type="CDD" id="cd00093">
    <property type="entry name" value="HTH_XRE"/>
    <property type="match status" value="1"/>
</dbReference>
<dbReference type="STRING" id="937218.SAMN06297251_10950"/>
<dbReference type="InterPro" id="IPR010982">
    <property type="entry name" value="Lambda_DNA-bd_dom_sf"/>
</dbReference>
<evidence type="ECO:0000313" key="2">
    <source>
        <dbReference type="EMBL" id="SMC81701.1"/>
    </source>
</evidence>
<dbReference type="RefSeq" id="WP_084410214.1">
    <property type="nucleotide sequence ID" value="NZ_FWXR01000009.1"/>
</dbReference>
<dbReference type="Proteomes" id="UP000192656">
    <property type="component" value="Unassembled WGS sequence"/>
</dbReference>
<keyword evidence="3" id="KW-1185">Reference proteome</keyword>
<dbReference type="EMBL" id="FWXR01000009">
    <property type="protein sequence ID" value="SMC81701.1"/>
    <property type="molecule type" value="Genomic_DNA"/>
</dbReference>
<feature type="domain" description="HTH cro/C1-type" evidence="1">
    <location>
        <begin position="18"/>
        <end position="72"/>
    </location>
</feature>
<dbReference type="InterPro" id="IPR001387">
    <property type="entry name" value="Cro/C1-type_HTH"/>
</dbReference>
<dbReference type="Pfam" id="PF01381">
    <property type="entry name" value="HTH_3"/>
    <property type="match status" value="1"/>
</dbReference>
<organism evidence="2 3">
    <name type="scientific">Fulvimarina manganoxydans</name>
    <dbReference type="NCBI Taxonomy" id="937218"/>
    <lineage>
        <taxon>Bacteria</taxon>
        <taxon>Pseudomonadati</taxon>
        <taxon>Pseudomonadota</taxon>
        <taxon>Alphaproteobacteria</taxon>
        <taxon>Hyphomicrobiales</taxon>
        <taxon>Aurantimonadaceae</taxon>
        <taxon>Fulvimarina</taxon>
    </lineage>
</organism>